<evidence type="ECO:0000313" key="2">
    <source>
        <dbReference type="EMBL" id="MDO1445091.1"/>
    </source>
</evidence>
<dbReference type="EMBL" id="JAUKPO010000001">
    <property type="protein sequence ID" value="MDO1445091.1"/>
    <property type="molecule type" value="Genomic_DNA"/>
</dbReference>
<comment type="caution">
    <text evidence="2">The sequence shown here is derived from an EMBL/GenBank/DDBJ whole genome shotgun (WGS) entry which is preliminary data.</text>
</comment>
<reference evidence="2" key="1">
    <citation type="submission" date="2023-07" db="EMBL/GenBank/DDBJ databases">
        <title>The genome sequence of Rhodocytophaga aerolata KACC 12507.</title>
        <authorList>
            <person name="Zhang X."/>
        </authorList>
    </citation>
    <scope>NUCLEOTIDE SEQUENCE</scope>
    <source>
        <strain evidence="2">KACC 12507</strain>
    </source>
</reference>
<proteinExistence type="predicted"/>
<keyword evidence="3" id="KW-1185">Reference proteome</keyword>
<name>A0ABT8R093_9BACT</name>
<accession>A0ABT8R093</accession>
<gene>
    <name evidence="2" type="ORF">Q0590_02455</name>
</gene>
<keyword evidence="1" id="KW-0732">Signal</keyword>
<dbReference type="RefSeq" id="WP_302035886.1">
    <property type="nucleotide sequence ID" value="NZ_JAUKPO010000001.1"/>
</dbReference>
<organism evidence="2 3">
    <name type="scientific">Rhodocytophaga aerolata</name>
    <dbReference type="NCBI Taxonomy" id="455078"/>
    <lineage>
        <taxon>Bacteria</taxon>
        <taxon>Pseudomonadati</taxon>
        <taxon>Bacteroidota</taxon>
        <taxon>Cytophagia</taxon>
        <taxon>Cytophagales</taxon>
        <taxon>Rhodocytophagaceae</taxon>
        <taxon>Rhodocytophaga</taxon>
    </lineage>
</organism>
<sequence>MKTYILVLLLTAQLPLYAQKDTVRFSGWKLTLHVGGTLGGPVTKVVDEMNTHSFNHTMNSMFWGTTTTYPKKLQRISFQLGVENNIAGKWLVKGMLANRYGKIIGFSPRWSEFTTIYYGTTFAVLGGIYSKIQSTRFAMGPALHFTGFQANRESSSFPERSFTKVGFVVEGGVRFPRRKRVFIDLQAQYQYAGKEKVGPYTFVGGEGPGITFGPMNVSFSHLSLTAGIGIRLEKAKVIK</sequence>
<evidence type="ECO:0000256" key="1">
    <source>
        <dbReference type="SAM" id="SignalP"/>
    </source>
</evidence>
<feature type="signal peptide" evidence="1">
    <location>
        <begin position="1"/>
        <end position="18"/>
    </location>
</feature>
<protein>
    <recommendedName>
        <fullName evidence="4">Outer membrane protein beta-barrel domain-containing protein</fullName>
    </recommendedName>
</protein>
<feature type="chain" id="PRO_5047138745" description="Outer membrane protein beta-barrel domain-containing protein" evidence="1">
    <location>
        <begin position="19"/>
        <end position="239"/>
    </location>
</feature>
<evidence type="ECO:0008006" key="4">
    <source>
        <dbReference type="Google" id="ProtNLM"/>
    </source>
</evidence>
<evidence type="ECO:0000313" key="3">
    <source>
        <dbReference type="Proteomes" id="UP001168528"/>
    </source>
</evidence>
<dbReference type="Proteomes" id="UP001168528">
    <property type="component" value="Unassembled WGS sequence"/>
</dbReference>